<dbReference type="OMA" id="KHPENTA"/>
<sequence>MASPPPSAEQKHPENTAEPPNYENGSNLEHRVSPPPIQGETVTGTSVLRRPKERRTRLAGLALRCAEVVFSFLSFVIMASNNQGIPGMRFDDYEEYSYSLAIAVIAFVYVAAQLGRGIYDELFAHNLFPKIVFCYIDFVGDQVLAYLLISSSSSAASITNRLRDEGDTRFTDMAAAS</sequence>
<evidence type="ECO:0000256" key="6">
    <source>
        <dbReference type="ARBA" id="ARBA00022989"/>
    </source>
</evidence>
<evidence type="ECO:0000256" key="7">
    <source>
        <dbReference type="ARBA" id="ARBA00023136"/>
    </source>
</evidence>
<feature type="region of interest" description="Disordered" evidence="9">
    <location>
        <begin position="1"/>
        <end position="49"/>
    </location>
</feature>
<dbReference type="Proteomes" id="UP000824469">
    <property type="component" value="Unassembled WGS sequence"/>
</dbReference>
<protein>
    <recommendedName>
        <fullName evidence="8">CASP-like protein</fullName>
    </recommendedName>
</protein>
<dbReference type="Pfam" id="PF04535">
    <property type="entry name" value="CASP_dom"/>
    <property type="match status" value="1"/>
</dbReference>
<dbReference type="GO" id="GO:0005886">
    <property type="term" value="C:plasma membrane"/>
    <property type="evidence" value="ECO:0007669"/>
    <property type="project" value="UniProtKB-SubCell"/>
</dbReference>
<proteinExistence type="inferred from homology"/>
<dbReference type="InterPro" id="IPR006702">
    <property type="entry name" value="CASP_dom"/>
</dbReference>
<feature type="non-terminal residue" evidence="11">
    <location>
        <position position="177"/>
    </location>
</feature>
<dbReference type="AlphaFoldDB" id="A0AA38GCP9"/>
<comment type="subcellular location">
    <subcellularLocation>
        <location evidence="1 8">Cell membrane</location>
        <topology evidence="1 8">Multi-pass membrane protein</topology>
    </subcellularLocation>
</comment>
<comment type="similarity">
    <text evidence="2 8">Belongs to the Casparian strip membrane proteins (CASP) family.</text>
</comment>
<keyword evidence="7 8" id="KW-0472">Membrane</keyword>
<evidence type="ECO:0000256" key="5">
    <source>
        <dbReference type="ARBA" id="ARBA00022692"/>
    </source>
</evidence>
<feature type="transmembrane region" description="Helical" evidence="8">
    <location>
        <begin position="98"/>
        <end position="119"/>
    </location>
</feature>
<evidence type="ECO:0000256" key="2">
    <source>
        <dbReference type="ARBA" id="ARBA00007651"/>
    </source>
</evidence>
<keyword evidence="6 8" id="KW-1133">Transmembrane helix</keyword>
<gene>
    <name evidence="11" type="ORF">KI387_021312</name>
</gene>
<dbReference type="PANTHER" id="PTHR33573">
    <property type="entry name" value="CASP-LIKE PROTEIN 4A4"/>
    <property type="match status" value="1"/>
</dbReference>
<evidence type="ECO:0000313" key="12">
    <source>
        <dbReference type="Proteomes" id="UP000824469"/>
    </source>
</evidence>
<reference evidence="11 12" key="1">
    <citation type="journal article" date="2021" name="Nat. Plants">
        <title>The Taxus genome provides insights into paclitaxel biosynthesis.</title>
        <authorList>
            <person name="Xiong X."/>
            <person name="Gou J."/>
            <person name="Liao Q."/>
            <person name="Li Y."/>
            <person name="Zhou Q."/>
            <person name="Bi G."/>
            <person name="Li C."/>
            <person name="Du R."/>
            <person name="Wang X."/>
            <person name="Sun T."/>
            <person name="Guo L."/>
            <person name="Liang H."/>
            <person name="Lu P."/>
            <person name="Wu Y."/>
            <person name="Zhang Z."/>
            <person name="Ro D.K."/>
            <person name="Shang Y."/>
            <person name="Huang S."/>
            <person name="Yan J."/>
        </authorList>
    </citation>
    <scope>NUCLEOTIDE SEQUENCE [LARGE SCALE GENOMIC DNA]</scope>
    <source>
        <strain evidence="11">Ta-2019</strain>
    </source>
</reference>
<comment type="caution">
    <text evidence="8">Lacks conserved residue(s) required for the propagation of feature annotation.</text>
</comment>
<dbReference type="PANTHER" id="PTHR33573:SF50">
    <property type="entry name" value="CASP-LIKE PROTEIN 4A3"/>
    <property type="match status" value="1"/>
</dbReference>
<accession>A0AA38GCP9</accession>
<evidence type="ECO:0000313" key="11">
    <source>
        <dbReference type="EMBL" id="KAH9319543.1"/>
    </source>
</evidence>
<evidence type="ECO:0000259" key="10">
    <source>
        <dbReference type="Pfam" id="PF04535"/>
    </source>
</evidence>
<evidence type="ECO:0000256" key="3">
    <source>
        <dbReference type="ARBA" id="ARBA00011489"/>
    </source>
</evidence>
<feature type="transmembrane region" description="Helical" evidence="8">
    <location>
        <begin position="58"/>
        <end position="78"/>
    </location>
</feature>
<comment type="caution">
    <text evidence="11">The sequence shown here is derived from an EMBL/GenBank/DDBJ whole genome shotgun (WGS) entry which is preliminary data.</text>
</comment>
<comment type="subunit">
    <text evidence="3 8">Homodimer and heterodimers.</text>
</comment>
<feature type="domain" description="Casparian strip membrane protein" evidence="10">
    <location>
        <begin position="54"/>
        <end position="175"/>
    </location>
</feature>
<keyword evidence="4 8" id="KW-1003">Cell membrane</keyword>
<evidence type="ECO:0000256" key="9">
    <source>
        <dbReference type="SAM" id="MobiDB-lite"/>
    </source>
</evidence>
<evidence type="ECO:0000256" key="4">
    <source>
        <dbReference type="ARBA" id="ARBA00022475"/>
    </source>
</evidence>
<dbReference type="EMBL" id="JAHRHJ020000004">
    <property type="protein sequence ID" value="KAH9319543.1"/>
    <property type="molecule type" value="Genomic_DNA"/>
</dbReference>
<evidence type="ECO:0000256" key="8">
    <source>
        <dbReference type="RuleBase" id="RU361233"/>
    </source>
</evidence>
<organism evidence="11 12">
    <name type="scientific">Taxus chinensis</name>
    <name type="common">Chinese yew</name>
    <name type="synonym">Taxus wallichiana var. chinensis</name>
    <dbReference type="NCBI Taxonomy" id="29808"/>
    <lineage>
        <taxon>Eukaryota</taxon>
        <taxon>Viridiplantae</taxon>
        <taxon>Streptophyta</taxon>
        <taxon>Embryophyta</taxon>
        <taxon>Tracheophyta</taxon>
        <taxon>Spermatophyta</taxon>
        <taxon>Pinopsida</taxon>
        <taxon>Pinidae</taxon>
        <taxon>Conifers II</taxon>
        <taxon>Cupressales</taxon>
        <taxon>Taxaceae</taxon>
        <taxon>Taxus</taxon>
    </lineage>
</organism>
<keyword evidence="12" id="KW-1185">Reference proteome</keyword>
<evidence type="ECO:0000256" key="1">
    <source>
        <dbReference type="ARBA" id="ARBA00004651"/>
    </source>
</evidence>
<name>A0AA38GCP9_TAXCH</name>
<keyword evidence="5 8" id="KW-0812">Transmembrane</keyword>